<dbReference type="PROSITE" id="PS51186">
    <property type="entry name" value="GNAT"/>
    <property type="match status" value="1"/>
</dbReference>
<organism evidence="2 3">
    <name type="scientific">Rhizobium lusitanum</name>
    <dbReference type="NCBI Taxonomy" id="293958"/>
    <lineage>
        <taxon>Bacteria</taxon>
        <taxon>Pseudomonadati</taxon>
        <taxon>Pseudomonadota</taxon>
        <taxon>Alphaproteobacteria</taxon>
        <taxon>Hyphomicrobiales</taxon>
        <taxon>Rhizobiaceae</taxon>
        <taxon>Rhizobium/Agrobacterium group</taxon>
        <taxon>Rhizobium</taxon>
    </lineage>
</organism>
<dbReference type="Proteomes" id="UP000199205">
    <property type="component" value="Unassembled WGS sequence"/>
</dbReference>
<evidence type="ECO:0000313" key="2">
    <source>
        <dbReference type="EMBL" id="SCB51023.1"/>
    </source>
</evidence>
<dbReference type="Pfam" id="PF00583">
    <property type="entry name" value="Acetyltransf_1"/>
    <property type="match status" value="1"/>
</dbReference>
<dbReference type="InterPro" id="IPR000182">
    <property type="entry name" value="GNAT_dom"/>
</dbReference>
<protein>
    <submittedName>
        <fullName evidence="2">Acetyltransferase (GNAT) family protein</fullName>
    </submittedName>
</protein>
<dbReference type="Gene3D" id="3.40.630.30">
    <property type="match status" value="1"/>
</dbReference>
<name>A0A1C3XFH6_9HYPH</name>
<dbReference type="CDD" id="cd04301">
    <property type="entry name" value="NAT_SF"/>
    <property type="match status" value="1"/>
</dbReference>
<gene>
    <name evidence="2" type="ORF">GA0061101_13623</name>
</gene>
<dbReference type="InterPro" id="IPR016181">
    <property type="entry name" value="Acyl_CoA_acyltransferase"/>
</dbReference>
<dbReference type="SUPFAM" id="SSF55729">
    <property type="entry name" value="Acyl-CoA N-acyltransferases (Nat)"/>
    <property type="match status" value="1"/>
</dbReference>
<feature type="domain" description="N-acetyltransferase" evidence="1">
    <location>
        <begin position="15"/>
        <end position="164"/>
    </location>
</feature>
<proteinExistence type="predicted"/>
<sequence length="167" mass="18464">MTLPAGKEEQMQEAIEITESKSDICRAIMSELTDWFTEPEVIEACAEAVETLPMFGCLDEGTVTGFVAIQAHPPAAMEILVIATRRQHHGSGVGKRLLAAAERFARSAGCKLLTVKTLAPRGKDEPQYDATRAFYDRNGFIRAEVFPTLWHEDHPCLFFVKPLTAAN</sequence>
<dbReference type="AlphaFoldDB" id="A0A1C3XFH6"/>
<dbReference type="EMBL" id="FMAF01000036">
    <property type="protein sequence ID" value="SCB51023.1"/>
    <property type="molecule type" value="Genomic_DNA"/>
</dbReference>
<evidence type="ECO:0000259" key="1">
    <source>
        <dbReference type="PROSITE" id="PS51186"/>
    </source>
</evidence>
<evidence type="ECO:0000313" key="3">
    <source>
        <dbReference type="Proteomes" id="UP000199205"/>
    </source>
</evidence>
<keyword evidence="2" id="KW-0808">Transferase</keyword>
<reference evidence="2 3" key="1">
    <citation type="submission" date="2016-08" db="EMBL/GenBank/DDBJ databases">
        <authorList>
            <person name="Seilhamer J.J."/>
        </authorList>
    </citation>
    <scope>NUCLEOTIDE SEQUENCE [LARGE SCALE GENOMIC DNA]</scope>
    <source>
        <strain evidence="2 3">P1-7</strain>
    </source>
</reference>
<accession>A0A1C3XFH6</accession>
<dbReference type="GO" id="GO:0016747">
    <property type="term" value="F:acyltransferase activity, transferring groups other than amino-acyl groups"/>
    <property type="evidence" value="ECO:0007669"/>
    <property type="project" value="InterPro"/>
</dbReference>